<keyword evidence="2" id="KW-1185">Reference proteome</keyword>
<evidence type="ECO:0000313" key="1">
    <source>
        <dbReference type="EMBL" id="MBX0325117.1"/>
    </source>
</evidence>
<dbReference type="Proteomes" id="UP001430377">
    <property type="component" value="Unassembled WGS sequence"/>
</dbReference>
<organism evidence="1 2">
    <name type="scientific">Haloarcula rubra</name>
    <dbReference type="NCBI Taxonomy" id="2487747"/>
    <lineage>
        <taxon>Archaea</taxon>
        <taxon>Methanobacteriati</taxon>
        <taxon>Methanobacteriota</taxon>
        <taxon>Stenosarchaea group</taxon>
        <taxon>Halobacteria</taxon>
        <taxon>Halobacteriales</taxon>
        <taxon>Haloarculaceae</taxon>
        <taxon>Haloarcula</taxon>
    </lineage>
</organism>
<gene>
    <name evidence="1" type="ORF">EGH21_18980</name>
</gene>
<sequence length="101" mass="11110">MATTQANPQERIARQLPTQSPSLFLGVDGDTAHYWESYECTVAVVPREAILADDAEVFRLDETPRPTLDDGCQHVRRTRGWNVGPRVDGSLMGDLARGGEA</sequence>
<proteinExistence type="predicted"/>
<name>A0AAW4PY01_9EURY</name>
<dbReference type="EMBL" id="RKLR01000010">
    <property type="protein sequence ID" value="MBX0325117.1"/>
    <property type="molecule type" value="Genomic_DNA"/>
</dbReference>
<reference evidence="1 2" key="1">
    <citation type="submission" date="2021-06" db="EMBL/GenBank/DDBJ databases">
        <title>Halomicroarcula sp. a new haloarchaeum isolated from saline soil.</title>
        <authorList>
            <person name="Duran-Viseras A."/>
            <person name="Sanchez-Porro C."/>
            <person name="Ventosa A."/>
        </authorList>
    </citation>
    <scope>NUCLEOTIDE SEQUENCE [LARGE SCALE GENOMIC DNA]</scope>
    <source>
        <strain evidence="1 2">F13</strain>
    </source>
</reference>
<dbReference type="RefSeq" id="WP_220619981.1">
    <property type="nucleotide sequence ID" value="NZ_RKLR01000010.1"/>
</dbReference>
<evidence type="ECO:0000313" key="2">
    <source>
        <dbReference type="Proteomes" id="UP001430377"/>
    </source>
</evidence>
<accession>A0AAW4PY01</accession>
<comment type="caution">
    <text evidence="1">The sequence shown here is derived from an EMBL/GenBank/DDBJ whole genome shotgun (WGS) entry which is preliminary data.</text>
</comment>
<dbReference type="AlphaFoldDB" id="A0AAW4PY01"/>
<protein>
    <submittedName>
        <fullName evidence="1">Uncharacterized protein</fullName>
    </submittedName>
</protein>